<organism evidence="2 3">
    <name type="scientific">Companilactobacillus zhachilii</name>
    <dbReference type="NCBI Taxonomy" id="2304606"/>
    <lineage>
        <taxon>Bacteria</taxon>
        <taxon>Bacillati</taxon>
        <taxon>Bacillota</taxon>
        <taxon>Bacilli</taxon>
        <taxon>Lactobacillales</taxon>
        <taxon>Lactobacillaceae</taxon>
        <taxon>Companilactobacillus</taxon>
    </lineage>
</organism>
<reference evidence="3" key="1">
    <citation type="submission" date="2018-08" db="EMBL/GenBank/DDBJ databases">
        <title>Genome of Lactobacillus sp. HBUAS52074.</title>
        <authorList>
            <person name="Guo Z."/>
            <person name="Zhang Z.D."/>
        </authorList>
    </citation>
    <scope>NUCLEOTIDE SEQUENCE [LARGE SCALE GENOMIC DNA]</scope>
    <source>
        <strain evidence="3">HBUAS52074</strain>
    </source>
</reference>
<accession>A0A386PSD1</accession>
<dbReference type="Proteomes" id="UP000267208">
    <property type="component" value="Chromosome"/>
</dbReference>
<evidence type="ECO:0000313" key="2">
    <source>
        <dbReference type="EMBL" id="AYE38352.1"/>
    </source>
</evidence>
<dbReference type="Pfam" id="PF00563">
    <property type="entry name" value="EAL"/>
    <property type="match status" value="1"/>
</dbReference>
<protein>
    <submittedName>
        <fullName evidence="2">EAL domain-containing protein</fullName>
    </submittedName>
</protein>
<dbReference type="Gene3D" id="3.20.20.450">
    <property type="entry name" value="EAL domain"/>
    <property type="match status" value="1"/>
</dbReference>
<gene>
    <name evidence="2" type="ORF">D1B17_06770</name>
</gene>
<dbReference type="InterPro" id="IPR050706">
    <property type="entry name" value="Cyclic-di-GMP_PDE-like"/>
</dbReference>
<dbReference type="SUPFAM" id="SSF141868">
    <property type="entry name" value="EAL domain-like"/>
    <property type="match status" value="1"/>
</dbReference>
<feature type="domain" description="EAL" evidence="1">
    <location>
        <begin position="1"/>
        <end position="232"/>
    </location>
</feature>
<dbReference type="GO" id="GO:0071111">
    <property type="term" value="F:cyclic-guanylate-specific phosphodiesterase activity"/>
    <property type="evidence" value="ECO:0007669"/>
    <property type="project" value="InterPro"/>
</dbReference>
<evidence type="ECO:0000313" key="3">
    <source>
        <dbReference type="Proteomes" id="UP000267208"/>
    </source>
</evidence>
<name>A0A386PSD1_9LACO</name>
<keyword evidence="3" id="KW-1185">Reference proteome</keyword>
<dbReference type="PANTHER" id="PTHR33121">
    <property type="entry name" value="CYCLIC DI-GMP PHOSPHODIESTERASE PDEF"/>
    <property type="match status" value="1"/>
</dbReference>
<sequence>MKKIYRFFVQPQIGAQTKSIIGYELLLKQLTENGWRIPESFAAIDSNVIADLLVRTTKALSTKALRLSININRDQLMTTSISDAIVQSQKQLYPTKLVVELTEDVDSENYSHEEIMSHLKIFWDNNIPISLDDVGSGINQFSDIQQLLPFASELKFALQNFHKRLIEPEMQNKVHFWRAMSTEYHIRMVLEGIENQSDNQLSDKMGINFKQGYYFGKPRLMQLPDDHYNQTA</sequence>
<dbReference type="KEGG" id="lzh:D1B17_06770"/>
<proteinExistence type="predicted"/>
<dbReference type="AlphaFoldDB" id="A0A386PSD1"/>
<dbReference type="InterPro" id="IPR001633">
    <property type="entry name" value="EAL_dom"/>
</dbReference>
<dbReference type="InterPro" id="IPR035919">
    <property type="entry name" value="EAL_sf"/>
</dbReference>
<dbReference type="SMART" id="SM00052">
    <property type="entry name" value="EAL"/>
    <property type="match status" value="1"/>
</dbReference>
<dbReference type="RefSeq" id="WP_120142601.1">
    <property type="nucleotide sequence ID" value="NZ_CP031933.2"/>
</dbReference>
<dbReference type="EMBL" id="CP031933">
    <property type="protein sequence ID" value="AYE38352.1"/>
    <property type="molecule type" value="Genomic_DNA"/>
</dbReference>
<evidence type="ECO:0000259" key="1">
    <source>
        <dbReference type="PROSITE" id="PS50883"/>
    </source>
</evidence>
<dbReference type="OrthoDB" id="8731447at2"/>
<dbReference type="PROSITE" id="PS50883">
    <property type="entry name" value="EAL"/>
    <property type="match status" value="1"/>
</dbReference>
<dbReference type="PANTHER" id="PTHR33121:SF70">
    <property type="entry name" value="SIGNALING PROTEIN YKOW"/>
    <property type="match status" value="1"/>
</dbReference>